<comment type="caution">
    <text evidence="2">The sequence shown here is derived from an EMBL/GenBank/DDBJ whole genome shotgun (WGS) entry which is preliminary data.</text>
</comment>
<feature type="domain" description="SnoaL-like" evidence="1">
    <location>
        <begin position="7"/>
        <end position="107"/>
    </location>
</feature>
<dbReference type="SUPFAM" id="SSF54427">
    <property type="entry name" value="NTF2-like"/>
    <property type="match status" value="1"/>
</dbReference>
<dbReference type="Pfam" id="PF12680">
    <property type="entry name" value="SnoaL_2"/>
    <property type="match status" value="1"/>
</dbReference>
<proteinExistence type="predicted"/>
<sequence>MTDLDVAREMFDAWDRLDWDRAIDLFADDGVLHSVMQEPLVGKEAIAGRLRELAAGATWITLDIKTLGTIDGKVFVERVDRFGFNGHEGEVPVVGVLRIADGKVTEWLEYYDRATLLRGMGR</sequence>
<gene>
    <name evidence="2" type="ORF">GCM10009539_18590</name>
</gene>
<evidence type="ECO:0000313" key="3">
    <source>
        <dbReference type="Proteomes" id="UP001500967"/>
    </source>
</evidence>
<dbReference type="Proteomes" id="UP001500967">
    <property type="component" value="Unassembled WGS sequence"/>
</dbReference>
<dbReference type="InterPro" id="IPR037401">
    <property type="entry name" value="SnoaL-like"/>
</dbReference>
<dbReference type="Gene3D" id="3.10.450.50">
    <property type="match status" value="1"/>
</dbReference>
<accession>A0ABP3DK59</accession>
<evidence type="ECO:0000313" key="2">
    <source>
        <dbReference type="EMBL" id="GAA0233554.1"/>
    </source>
</evidence>
<dbReference type="EMBL" id="BAAAGX010000007">
    <property type="protein sequence ID" value="GAA0233554.1"/>
    <property type="molecule type" value="Genomic_DNA"/>
</dbReference>
<keyword evidence="3" id="KW-1185">Reference proteome</keyword>
<protein>
    <recommendedName>
        <fullName evidence="1">SnoaL-like domain-containing protein</fullName>
    </recommendedName>
</protein>
<name>A0ABP3DK59_9ACTN</name>
<dbReference type="RefSeq" id="WP_344648333.1">
    <property type="nucleotide sequence ID" value="NZ_BAAAGX010000007.1"/>
</dbReference>
<dbReference type="InterPro" id="IPR032710">
    <property type="entry name" value="NTF2-like_dom_sf"/>
</dbReference>
<organism evidence="2 3">
    <name type="scientific">Cryptosporangium japonicum</name>
    <dbReference type="NCBI Taxonomy" id="80872"/>
    <lineage>
        <taxon>Bacteria</taxon>
        <taxon>Bacillati</taxon>
        <taxon>Actinomycetota</taxon>
        <taxon>Actinomycetes</taxon>
        <taxon>Cryptosporangiales</taxon>
        <taxon>Cryptosporangiaceae</taxon>
        <taxon>Cryptosporangium</taxon>
    </lineage>
</organism>
<reference evidence="3" key="1">
    <citation type="journal article" date="2019" name="Int. J. Syst. Evol. Microbiol.">
        <title>The Global Catalogue of Microorganisms (GCM) 10K type strain sequencing project: providing services to taxonomists for standard genome sequencing and annotation.</title>
        <authorList>
            <consortium name="The Broad Institute Genomics Platform"/>
            <consortium name="The Broad Institute Genome Sequencing Center for Infectious Disease"/>
            <person name="Wu L."/>
            <person name="Ma J."/>
        </authorList>
    </citation>
    <scope>NUCLEOTIDE SEQUENCE [LARGE SCALE GENOMIC DNA]</scope>
    <source>
        <strain evidence="3">JCM 10425</strain>
    </source>
</reference>
<evidence type="ECO:0000259" key="1">
    <source>
        <dbReference type="Pfam" id="PF12680"/>
    </source>
</evidence>